<evidence type="ECO:0000313" key="2">
    <source>
        <dbReference type="Proteomes" id="UP000663866"/>
    </source>
</evidence>
<proteinExistence type="predicted"/>
<comment type="caution">
    <text evidence="1">The sequence shown here is derived from an EMBL/GenBank/DDBJ whole genome shotgun (WGS) entry which is preliminary data.</text>
</comment>
<dbReference type="Proteomes" id="UP000663866">
    <property type="component" value="Unassembled WGS sequence"/>
</dbReference>
<gene>
    <name evidence="1" type="ORF">OVN521_LOCUS48125</name>
</gene>
<reference evidence="1" key="1">
    <citation type="submission" date="2021-02" db="EMBL/GenBank/DDBJ databases">
        <authorList>
            <person name="Nowell W R."/>
        </authorList>
    </citation>
    <scope>NUCLEOTIDE SEQUENCE</scope>
</reference>
<dbReference type="AlphaFoldDB" id="A0A821HZY2"/>
<protein>
    <submittedName>
        <fullName evidence="1">Uncharacterized protein</fullName>
    </submittedName>
</protein>
<organism evidence="1 2">
    <name type="scientific">Rotaria magnacalcarata</name>
    <dbReference type="NCBI Taxonomy" id="392030"/>
    <lineage>
        <taxon>Eukaryota</taxon>
        <taxon>Metazoa</taxon>
        <taxon>Spiralia</taxon>
        <taxon>Gnathifera</taxon>
        <taxon>Rotifera</taxon>
        <taxon>Eurotatoria</taxon>
        <taxon>Bdelloidea</taxon>
        <taxon>Philodinida</taxon>
        <taxon>Philodinidae</taxon>
        <taxon>Rotaria</taxon>
    </lineage>
</organism>
<dbReference type="EMBL" id="CAJOBG010098411">
    <property type="protein sequence ID" value="CAF4692903.1"/>
    <property type="molecule type" value="Genomic_DNA"/>
</dbReference>
<keyword evidence="2" id="KW-1185">Reference proteome</keyword>
<accession>A0A821HZY2</accession>
<evidence type="ECO:0000313" key="1">
    <source>
        <dbReference type="EMBL" id="CAF4692903.1"/>
    </source>
</evidence>
<sequence>QAETMTREQLVELACALVDKPKATSKNSTYKFSDKDMGELFGSKTSKYEKQKELLEAFL</sequence>
<name>A0A821HZY2_9BILA</name>
<feature type="non-terminal residue" evidence="1">
    <location>
        <position position="1"/>
    </location>
</feature>